<dbReference type="InterPro" id="IPR009597">
    <property type="entry name" value="DUF1206"/>
</dbReference>
<feature type="domain" description="DUF1206" evidence="3">
    <location>
        <begin position="40"/>
        <end position="105"/>
    </location>
</feature>
<feature type="transmembrane region" description="Helical" evidence="2">
    <location>
        <begin position="254"/>
        <end position="277"/>
    </location>
</feature>
<feature type="transmembrane region" description="Helical" evidence="2">
    <location>
        <begin position="206"/>
        <end position="234"/>
    </location>
</feature>
<keyword evidence="5" id="KW-1185">Reference proteome</keyword>
<feature type="transmembrane region" description="Helical" evidence="2">
    <location>
        <begin position="40"/>
        <end position="60"/>
    </location>
</feature>
<evidence type="ECO:0000313" key="4">
    <source>
        <dbReference type="EMBL" id="PTL72106.1"/>
    </source>
</evidence>
<dbReference type="Proteomes" id="UP000241085">
    <property type="component" value="Unassembled WGS sequence"/>
</dbReference>
<feature type="transmembrane region" description="Helical" evidence="2">
    <location>
        <begin position="162"/>
        <end position="185"/>
    </location>
</feature>
<feature type="transmembrane region" description="Helical" evidence="2">
    <location>
        <begin position="84"/>
        <end position="108"/>
    </location>
</feature>
<evidence type="ECO:0000259" key="3">
    <source>
        <dbReference type="Pfam" id="PF06724"/>
    </source>
</evidence>
<feature type="domain" description="DUF1206" evidence="3">
    <location>
        <begin position="213"/>
        <end position="281"/>
    </location>
</feature>
<name>A0A2T4URF4_9MICO</name>
<keyword evidence="2" id="KW-0812">Transmembrane</keyword>
<protein>
    <recommendedName>
        <fullName evidence="3">DUF1206 domain-containing protein</fullName>
    </recommendedName>
</protein>
<evidence type="ECO:0000256" key="1">
    <source>
        <dbReference type="SAM" id="MobiDB-lite"/>
    </source>
</evidence>
<evidence type="ECO:0000313" key="5">
    <source>
        <dbReference type="Proteomes" id="UP000241085"/>
    </source>
</evidence>
<reference evidence="4 5" key="1">
    <citation type="submission" date="2018-03" db="EMBL/GenBank/DDBJ databases">
        <title>Bacteriophage NCPPB3778 and a type I-E CRISPR drive the evolution of the US Biological Select Agent, Rathayibacter toxicus.</title>
        <authorList>
            <person name="Davis E.W.II."/>
            <person name="Tabima J.F."/>
            <person name="Weisberg A.J."/>
            <person name="Dantas Lopes L."/>
            <person name="Wiseman M.S."/>
            <person name="Wiseman M.S."/>
            <person name="Pupko T."/>
            <person name="Belcher M.S."/>
            <person name="Sechler A.J."/>
            <person name="Tancos M.A."/>
            <person name="Schroeder B.K."/>
            <person name="Murray T.D."/>
            <person name="Luster D.G."/>
            <person name="Schneider W.L."/>
            <person name="Rogers E."/>
            <person name="Andreote F.D."/>
            <person name="Grunwald N.J."/>
            <person name="Putnam M.L."/>
            <person name="Chang J.H."/>
        </authorList>
    </citation>
    <scope>NUCLEOTIDE SEQUENCE [LARGE SCALE GENOMIC DNA]</scope>
    <source>
        <strain evidence="4 5">DSM 15933</strain>
    </source>
</reference>
<keyword evidence="2" id="KW-0472">Membrane</keyword>
<accession>A0A2T4URF4</accession>
<sequence length="284" mass="28921">MWGPVETRSVPPVNTPSGTQAKQAADDAQDSTAVRTLARFGYAANGLVHILIGVIALQVARGGGGSADQSGALGALSSTPGGTVVLWVCTVGLFGLALWGILEAFLVVKGDTELKKWGSRLKEAAKAVVYAALGVTALRFAMGDGSSSSESSESASAQLLSAPGGVVLLVLVGVIVLAVGGVFVYRGVSKKFLENVAEPGGTAGTVVTWLGIVGYTAKGIVLGALGVLLIVAAVKHDPEQAGGLDEALKSLTELPFGVFLLGFVAIGLIAYGVFCFARARWPRL</sequence>
<gene>
    <name evidence="4" type="ORF">C1I63_04125</name>
</gene>
<feature type="transmembrane region" description="Helical" evidence="2">
    <location>
        <begin position="124"/>
        <end position="142"/>
    </location>
</feature>
<dbReference type="AlphaFoldDB" id="A0A2T4URF4"/>
<organism evidence="4 5">
    <name type="scientific">Rathayibacter caricis DSM 15933</name>
    <dbReference type="NCBI Taxonomy" id="1328867"/>
    <lineage>
        <taxon>Bacteria</taxon>
        <taxon>Bacillati</taxon>
        <taxon>Actinomycetota</taxon>
        <taxon>Actinomycetes</taxon>
        <taxon>Micrococcales</taxon>
        <taxon>Microbacteriaceae</taxon>
        <taxon>Rathayibacter</taxon>
    </lineage>
</organism>
<keyword evidence="2" id="KW-1133">Transmembrane helix</keyword>
<comment type="caution">
    <text evidence="4">The sequence shown here is derived from an EMBL/GenBank/DDBJ whole genome shotgun (WGS) entry which is preliminary data.</text>
</comment>
<proteinExistence type="predicted"/>
<dbReference type="EMBL" id="PZPL01000001">
    <property type="protein sequence ID" value="PTL72106.1"/>
    <property type="molecule type" value="Genomic_DNA"/>
</dbReference>
<feature type="region of interest" description="Disordered" evidence="1">
    <location>
        <begin position="1"/>
        <end position="27"/>
    </location>
</feature>
<feature type="domain" description="DUF1206" evidence="3">
    <location>
        <begin position="124"/>
        <end position="189"/>
    </location>
</feature>
<dbReference type="Pfam" id="PF06724">
    <property type="entry name" value="DUF1206"/>
    <property type="match status" value="3"/>
</dbReference>
<evidence type="ECO:0000256" key="2">
    <source>
        <dbReference type="SAM" id="Phobius"/>
    </source>
</evidence>